<name>A0A0F9ECG5_9ZZZZ</name>
<dbReference type="GO" id="GO:0042834">
    <property type="term" value="F:peptidoglycan binding"/>
    <property type="evidence" value="ECO:0007669"/>
    <property type="project" value="InterPro"/>
</dbReference>
<dbReference type="PROSITE" id="PS51724">
    <property type="entry name" value="SPOR"/>
    <property type="match status" value="1"/>
</dbReference>
<gene>
    <name evidence="2" type="ORF">LCGC14_2170300</name>
</gene>
<feature type="domain" description="SPOR" evidence="1">
    <location>
        <begin position="2"/>
        <end position="72"/>
    </location>
</feature>
<dbReference type="InterPro" id="IPR007730">
    <property type="entry name" value="SPOR-like_dom"/>
</dbReference>
<evidence type="ECO:0000313" key="2">
    <source>
        <dbReference type="EMBL" id="KKL63921.1"/>
    </source>
</evidence>
<dbReference type="Gene3D" id="3.30.70.1070">
    <property type="entry name" value="Sporulation related repeat"/>
    <property type="match status" value="1"/>
</dbReference>
<dbReference type="AlphaFoldDB" id="A0A0F9ECG5"/>
<accession>A0A0F9ECG5</accession>
<dbReference type="Pfam" id="PF05036">
    <property type="entry name" value="SPOR"/>
    <property type="match status" value="1"/>
</dbReference>
<feature type="non-terminal residue" evidence="2">
    <location>
        <position position="1"/>
    </location>
</feature>
<reference evidence="2" key="1">
    <citation type="journal article" date="2015" name="Nature">
        <title>Complex archaea that bridge the gap between prokaryotes and eukaryotes.</title>
        <authorList>
            <person name="Spang A."/>
            <person name="Saw J.H."/>
            <person name="Jorgensen S.L."/>
            <person name="Zaremba-Niedzwiedzka K."/>
            <person name="Martijn J."/>
            <person name="Lind A.E."/>
            <person name="van Eijk R."/>
            <person name="Schleper C."/>
            <person name="Guy L."/>
            <person name="Ettema T.J."/>
        </authorList>
    </citation>
    <scope>NUCLEOTIDE SEQUENCE</scope>
</reference>
<dbReference type="EMBL" id="LAZR01028005">
    <property type="protein sequence ID" value="KKL63921.1"/>
    <property type="molecule type" value="Genomic_DNA"/>
</dbReference>
<proteinExistence type="predicted"/>
<comment type="caution">
    <text evidence="2">The sequence shown here is derived from an EMBL/GenBank/DDBJ whole genome shotgun (WGS) entry which is preliminary data.</text>
</comment>
<organism evidence="2">
    <name type="scientific">marine sediment metagenome</name>
    <dbReference type="NCBI Taxonomy" id="412755"/>
    <lineage>
        <taxon>unclassified sequences</taxon>
        <taxon>metagenomes</taxon>
        <taxon>ecological metagenomes</taxon>
    </lineage>
</organism>
<dbReference type="SUPFAM" id="SSF110997">
    <property type="entry name" value="Sporulation related repeat"/>
    <property type="match status" value="1"/>
</dbReference>
<protein>
    <recommendedName>
        <fullName evidence="1">SPOR domain-containing protein</fullName>
    </recommendedName>
</protein>
<sequence>DELVAKRFRIQAGSFTNRKTAELLLRRFREKGLTGFVKSAQANNKEVWRIIIVGFLDDKANAHRILNEIMGN</sequence>
<dbReference type="InterPro" id="IPR036680">
    <property type="entry name" value="SPOR-like_sf"/>
</dbReference>
<evidence type="ECO:0000259" key="1">
    <source>
        <dbReference type="PROSITE" id="PS51724"/>
    </source>
</evidence>